<feature type="compositionally biased region" description="Low complexity" evidence="1">
    <location>
        <begin position="23"/>
        <end position="43"/>
    </location>
</feature>
<reference evidence="3" key="2">
    <citation type="journal article" date="2018" name="Plant J.">
        <title>The Sorghum bicolor reference genome: improved assembly, gene annotations, a transcriptome atlas, and signatures of genome organization.</title>
        <authorList>
            <person name="McCormick R.F."/>
            <person name="Truong S.K."/>
            <person name="Sreedasyam A."/>
            <person name="Jenkins J."/>
            <person name="Shu S."/>
            <person name="Sims D."/>
            <person name="Kennedy M."/>
            <person name="Amirebrahimi M."/>
            <person name="Weers B.D."/>
            <person name="McKinley B."/>
            <person name="Mattison A."/>
            <person name="Morishige D.T."/>
            <person name="Grimwood J."/>
            <person name="Schmutz J."/>
            <person name="Mullet J.E."/>
        </authorList>
    </citation>
    <scope>NUCLEOTIDE SEQUENCE [LARGE SCALE GENOMIC DNA]</scope>
    <source>
        <strain evidence="3">cv. BTx623</strain>
    </source>
</reference>
<sequence length="80" mass="8426">MGQGMRSGPWWRYPYSYAARPRRSASAGAPSSSASTKNRSSAPSAPPPTCTGTWPSGTPACALLPFPPLRLTWDDGGSGW</sequence>
<dbReference type="Gramene" id="OQU80259">
    <property type="protein sequence ID" value="OQU80259"/>
    <property type="gene ID" value="SORBI_3007G101900"/>
</dbReference>
<name>A0A1Z5R9L8_SORBI</name>
<reference evidence="2 3" key="1">
    <citation type="journal article" date="2009" name="Nature">
        <title>The Sorghum bicolor genome and the diversification of grasses.</title>
        <authorList>
            <person name="Paterson A.H."/>
            <person name="Bowers J.E."/>
            <person name="Bruggmann R."/>
            <person name="Dubchak I."/>
            <person name="Grimwood J."/>
            <person name="Gundlach H."/>
            <person name="Haberer G."/>
            <person name="Hellsten U."/>
            <person name="Mitros T."/>
            <person name="Poliakov A."/>
            <person name="Schmutz J."/>
            <person name="Spannagl M."/>
            <person name="Tang H."/>
            <person name="Wang X."/>
            <person name="Wicker T."/>
            <person name="Bharti A.K."/>
            <person name="Chapman J."/>
            <person name="Feltus F.A."/>
            <person name="Gowik U."/>
            <person name="Grigoriev I.V."/>
            <person name="Lyons E."/>
            <person name="Maher C.A."/>
            <person name="Martis M."/>
            <person name="Narechania A."/>
            <person name="Otillar R.P."/>
            <person name="Penning B.W."/>
            <person name="Salamov A.A."/>
            <person name="Wang Y."/>
            <person name="Zhang L."/>
            <person name="Carpita N.C."/>
            <person name="Freeling M."/>
            <person name="Gingle A.R."/>
            <person name="Hash C.T."/>
            <person name="Keller B."/>
            <person name="Klein P."/>
            <person name="Kresovich S."/>
            <person name="McCann M.C."/>
            <person name="Ming R."/>
            <person name="Peterson D.G."/>
            <person name="Mehboob-ur-Rahman"/>
            <person name="Ware D."/>
            <person name="Westhoff P."/>
            <person name="Mayer K.F."/>
            <person name="Messing J."/>
            <person name="Rokhsar D.S."/>
        </authorList>
    </citation>
    <scope>NUCLEOTIDE SEQUENCE [LARGE SCALE GENOMIC DNA]</scope>
    <source>
        <strain evidence="3">cv. BTx623</strain>
    </source>
</reference>
<keyword evidence="3" id="KW-1185">Reference proteome</keyword>
<protein>
    <submittedName>
        <fullName evidence="2">Uncharacterized protein</fullName>
    </submittedName>
</protein>
<gene>
    <name evidence="2" type="ORF">SORBI_3007G101900</name>
</gene>
<evidence type="ECO:0000313" key="3">
    <source>
        <dbReference type="Proteomes" id="UP000000768"/>
    </source>
</evidence>
<evidence type="ECO:0000313" key="2">
    <source>
        <dbReference type="EMBL" id="OQU80259.1"/>
    </source>
</evidence>
<dbReference type="EMBL" id="CM000766">
    <property type="protein sequence ID" value="OQU80259.1"/>
    <property type="molecule type" value="Genomic_DNA"/>
</dbReference>
<dbReference type="Proteomes" id="UP000000768">
    <property type="component" value="Chromosome 7"/>
</dbReference>
<accession>A0A1Z5R9L8</accession>
<organism evidence="2 3">
    <name type="scientific">Sorghum bicolor</name>
    <name type="common">Sorghum</name>
    <name type="synonym">Sorghum vulgare</name>
    <dbReference type="NCBI Taxonomy" id="4558"/>
    <lineage>
        <taxon>Eukaryota</taxon>
        <taxon>Viridiplantae</taxon>
        <taxon>Streptophyta</taxon>
        <taxon>Embryophyta</taxon>
        <taxon>Tracheophyta</taxon>
        <taxon>Spermatophyta</taxon>
        <taxon>Magnoliopsida</taxon>
        <taxon>Liliopsida</taxon>
        <taxon>Poales</taxon>
        <taxon>Poaceae</taxon>
        <taxon>PACMAD clade</taxon>
        <taxon>Panicoideae</taxon>
        <taxon>Andropogonodae</taxon>
        <taxon>Andropogoneae</taxon>
        <taxon>Sorghinae</taxon>
        <taxon>Sorghum</taxon>
    </lineage>
</organism>
<dbReference type="InParanoid" id="A0A1Z5R9L8"/>
<evidence type="ECO:0000256" key="1">
    <source>
        <dbReference type="SAM" id="MobiDB-lite"/>
    </source>
</evidence>
<feature type="region of interest" description="Disordered" evidence="1">
    <location>
        <begin position="23"/>
        <end position="54"/>
    </location>
</feature>
<dbReference type="AlphaFoldDB" id="A0A1Z5R9L8"/>
<proteinExistence type="predicted"/>